<comment type="similarity">
    <text evidence="1">Belongs to the Nudix hydrolase family.</text>
</comment>
<dbReference type="EMBL" id="AZIL01002038">
    <property type="protein sequence ID" value="EWM22895.1"/>
    <property type="molecule type" value="Genomic_DNA"/>
</dbReference>
<dbReference type="Gene3D" id="3.40.630.30">
    <property type="match status" value="1"/>
</dbReference>
<feature type="domain" description="Nudix hydrolase" evidence="4">
    <location>
        <begin position="113"/>
        <end position="245"/>
    </location>
</feature>
<sequence length="317" mass="34455">MPASSSPSSPTSSSFPSPPPLHHTPDPYDGIIIDPQQLPKDPCIFAQHLTESLAAWRLQHRRGIWLKLPLTLASHVPVAASSGFVFHHAEQDYVMMTHWLEEGKPCTLPPGPTHQVGVGALVLDKGGKNILAVQEKSGPLRGTGVWKMPTGLLDVGEDIGAGAEREVKEETGVSARFKHLIAFRHAHAFAFGKSDLFFLARLEVEDDSSLQPCPHEIAACDWVPLSLFLSQPRFLASPLYACVYDLCRDALPENEGKARPVTAIMGTQLELGFKPGAAWLYHTSEWHHEKHGGKGEGEDGLEEGKGAKKGAGNHERG</sequence>
<dbReference type="GO" id="GO:0051287">
    <property type="term" value="F:NAD binding"/>
    <property type="evidence" value="ECO:0007669"/>
    <property type="project" value="TreeGrafter"/>
</dbReference>
<dbReference type="PANTHER" id="PTHR13994:SF13">
    <property type="entry name" value="FI03680P"/>
    <property type="match status" value="1"/>
</dbReference>
<dbReference type="Proteomes" id="UP000019335">
    <property type="component" value="Chromosome 19"/>
</dbReference>
<dbReference type="OrthoDB" id="447842at2759"/>
<dbReference type="PRINTS" id="PR01356">
    <property type="entry name" value="GFGPROTEIN"/>
</dbReference>
<feature type="region of interest" description="Disordered" evidence="3">
    <location>
        <begin position="289"/>
        <end position="317"/>
    </location>
</feature>
<dbReference type="PROSITE" id="PS00893">
    <property type="entry name" value="NUDIX_BOX"/>
    <property type="match status" value="1"/>
</dbReference>
<comment type="caution">
    <text evidence="5">The sequence shown here is derived from an EMBL/GenBank/DDBJ whole genome shotgun (WGS) entry which is preliminary data.</text>
</comment>
<feature type="region of interest" description="Disordered" evidence="3">
    <location>
        <begin position="1"/>
        <end position="32"/>
    </location>
</feature>
<organism evidence="5 6">
    <name type="scientific">Nannochloropsis gaditana</name>
    <dbReference type="NCBI Taxonomy" id="72520"/>
    <lineage>
        <taxon>Eukaryota</taxon>
        <taxon>Sar</taxon>
        <taxon>Stramenopiles</taxon>
        <taxon>Ochrophyta</taxon>
        <taxon>Eustigmatophyceae</taxon>
        <taxon>Eustigmatales</taxon>
        <taxon>Monodopsidaceae</taxon>
        <taxon>Nannochloropsis</taxon>
    </lineage>
</organism>
<gene>
    <name evidence="5" type="ORF">Naga_100320g2</name>
</gene>
<keyword evidence="6" id="KW-1185">Reference proteome</keyword>
<evidence type="ECO:0000313" key="5">
    <source>
        <dbReference type="EMBL" id="EWM22895.1"/>
    </source>
</evidence>
<evidence type="ECO:0000256" key="2">
    <source>
        <dbReference type="ARBA" id="ARBA00022801"/>
    </source>
</evidence>
<feature type="compositionally biased region" description="Low complexity" evidence="3">
    <location>
        <begin position="1"/>
        <end position="15"/>
    </location>
</feature>
<dbReference type="InterPro" id="IPR015797">
    <property type="entry name" value="NUDIX_hydrolase-like_dom_sf"/>
</dbReference>
<accession>W7T7A3</accession>
<evidence type="ECO:0000256" key="1">
    <source>
        <dbReference type="ARBA" id="ARBA00005582"/>
    </source>
</evidence>
<dbReference type="PANTHER" id="PTHR13994">
    <property type="entry name" value="NUDIX HYDROLASE RELATED"/>
    <property type="match status" value="1"/>
</dbReference>
<dbReference type="AlphaFoldDB" id="W7T7A3"/>
<dbReference type="Gene3D" id="3.90.79.10">
    <property type="entry name" value="Nucleoside Triphosphate Pyrophosphohydrolase"/>
    <property type="match status" value="1"/>
</dbReference>
<keyword evidence="2 5" id="KW-0378">Hydrolase</keyword>
<dbReference type="CDD" id="cd04670">
    <property type="entry name" value="NUDIX_ASFGF2_Nudt6"/>
    <property type="match status" value="1"/>
</dbReference>
<dbReference type="InterPro" id="IPR020084">
    <property type="entry name" value="NUDIX_hydrolase_CS"/>
</dbReference>
<dbReference type="InterPro" id="IPR000086">
    <property type="entry name" value="NUDIX_hydrolase_dom"/>
</dbReference>
<dbReference type="PROSITE" id="PS51462">
    <property type="entry name" value="NUDIX"/>
    <property type="match status" value="1"/>
</dbReference>
<dbReference type="Pfam" id="PF18290">
    <property type="entry name" value="Nudix_hydro"/>
    <property type="match status" value="1"/>
</dbReference>
<name>W7T7A3_9STRA</name>
<dbReference type="GO" id="GO:0035529">
    <property type="term" value="F:NADH pyrophosphatase activity"/>
    <property type="evidence" value="ECO:0007669"/>
    <property type="project" value="TreeGrafter"/>
</dbReference>
<reference evidence="5 6" key="1">
    <citation type="journal article" date="2014" name="Mol. Plant">
        <title>Chromosome Scale Genome Assembly and Transcriptome Profiling of Nannochloropsis gaditana in Nitrogen Depletion.</title>
        <authorList>
            <person name="Corteggiani Carpinelli E."/>
            <person name="Telatin A."/>
            <person name="Vitulo N."/>
            <person name="Forcato C."/>
            <person name="D'Angelo M."/>
            <person name="Schiavon R."/>
            <person name="Vezzi A."/>
            <person name="Giacometti G.M."/>
            <person name="Morosinotto T."/>
            <person name="Valle G."/>
        </authorList>
    </citation>
    <scope>NUCLEOTIDE SEQUENCE [LARGE SCALE GENOMIC DNA]</scope>
    <source>
        <strain evidence="5 6">B-31</strain>
    </source>
</reference>
<evidence type="ECO:0000256" key="3">
    <source>
        <dbReference type="SAM" id="MobiDB-lite"/>
    </source>
</evidence>
<dbReference type="Pfam" id="PF00293">
    <property type="entry name" value="NUDIX"/>
    <property type="match status" value="1"/>
</dbReference>
<dbReference type="GO" id="GO:0047631">
    <property type="term" value="F:ADP-ribose diphosphatase activity"/>
    <property type="evidence" value="ECO:0007669"/>
    <property type="project" value="TreeGrafter"/>
</dbReference>
<protein>
    <submittedName>
        <fullName evidence="5">NUDIX hydrolase domain-like protein</fullName>
    </submittedName>
</protein>
<dbReference type="InterPro" id="IPR003293">
    <property type="entry name" value="Nudix_hydrolase6-like"/>
</dbReference>
<evidence type="ECO:0000313" key="6">
    <source>
        <dbReference type="Proteomes" id="UP000019335"/>
    </source>
</evidence>
<dbReference type="SUPFAM" id="SSF55811">
    <property type="entry name" value="Nudix"/>
    <property type="match status" value="1"/>
</dbReference>
<evidence type="ECO:0000259" key="4">
    <source>
        <dbReference type="PROSITE" id="PS51462"/>
    </source>
</evidence>
<dbReference type="InterPro" id="IPR040618">
    <property type="entry name" value="Pre-Nudix"/>
</dbReference>
<proteinExistence type="inferred from homology"/>